<dbReference type="PIRSF" id="PIRSF000124">
    <property type="entry name" value="UDPglc_GDPman_dh"/>
    <property type="match status" value="1"/>
</dbReference>
<dbReference type="InterPro" id="IPR008927">
    <property type="entry name" value="6-PGluconate_DH-like_C_sf"/>
</dbReference>
<dbReference type="PIRSF" id="PIRSF500136">
    <property type="entry name" value="UDP_ManNAc_DH"/>
    <property type="match status" value="1"/>
</dbReference>
<dbReference type="RefSeq" id="WP_320501913.1">
    <property type="nucleotide sequence ID" value="NZ_JAXCLX010000003.1"/>
</dbReference>
<reference evidence="5 6" key="1">
    <citation type="journal article" date="2013" name="Antonie Van Leeuwenhoek">
        <title>Dongia rigui sp. nov., isolated from freshwater of a large wetland in Korea.</title>
        <authorList>
            <person name="Baik K.S."/>
            <person name="Hwang Y.M."/>
            <person name="Choi J.S."/>
            <person name="Kwon J."/>
            <person name="Seong C.N."/>
        </authorList>
    </citation>
    <scope>NUCLEOTIDE SEQUENCE [LARGE SCALE GENOMIC DNA]</scope>
    <source>
        <strain evidence="5 6">04SU4-P</strain>
    </source>
</reference>
<dbReference type="SMART" id="SM00984">
    <property type="entry name" value="UDPG_MGDP_dh_C"/>
    <property type="match status" value="1"/>
</dbReference>
<dbReference type="InterPro" id="IPR001732">
    <property type="entry name" value="UDP-Glc/GDP-Man_DH_N"/>
</dbReference>
<comment type="caution">
    <text evidence="5">The sequence shown here is derived from an EMBL/GenBank/DDBJ whole genome shotgun (WGS) entry which is preliminary data.</text>
</comment>
<dbReference type="EMBL" id="JAXCLX010000003">
    <property type="protein sequence ID" value="MDY0873439.1"/>
    <property type="molecule type" value="Genomic_DNA"/>
</dbReference>
<evidence type="ECO:0000259" key="4">
    <source>
        <dbReference type="SMART" id="SM00984"/>
    </source>
</evidence>
<organism evidence="5 6">
    <name type="scientific">Dongia rigui</name>
    <dbReference type="NCBI Taxonomy" id="940149"/>
    <lineage>
        <taxon>Bacteria</taxon>
        <taxon>Pseudomonadati</taxon>
        <taxon>Pseudomonadota</taxon>
        <taxon>Alphaproteobacteria</taxon>
        <taxon>Rhodospirillales</taxon>
        <taxon>Dongiaceae</taxon>
        <taxon>Dongia</taxon>
    </lineage>
</organism>
<dbReference type="InterPro" id="IPR036220">
    <property type="entry name" value="UDP-Glc/GDP-Man_DH_C_sf"/>
</dbReference>
<evidence type="ECO:0000256" key="3">
    <source>
        <dbReference type="PIRNR" id="PIRNR000124"/>
    </source>
</evidence>
<dbReference type="Pfam" id="PF00984">
    <property type="entry name" value="UDPG_MGDP_dh"/>
    <property type="match status" value="1"/>
</dbReference>
<dbReference type="InterPro" id="IPR017476">
    <property type="entry name" value="UDP-Glc/GDP-Man"/>
</dbReference>
<evidence type="ECO:0000313" key="5">
    <source>
        <dbReference type="EMBL" id="MDY0873439.1"/>
    </source>
</evidence>
<protein>
    <submittedName>
        <fullName evidence="5">Nucleotide sugar dehydrogenase</fullName>
    </submittedName>
</protein>
<dbReference type="InterPro" id="IPR014027">
    <property type="entry name" value="UDP-Glc/GDP-Man_DH_C"/>
</dbReference>
<dbReference type="Pfam" id="PF03721">
    <property type="entry name" value="UDPG_MGDP_dh_N"/>
    <property type="match status" value="1"/>
</dbReference>
<keyword evidence="6" id="KW-1185">Reference proteome</keyword>
<dbReference type="InterPro" id="IPR036291">
    <property type="entry name" value="NAD(P)-bd_dom_sf"/>
</dbReference>
<dbReference type="InterPro" id="IPR028359">
    <property type="entry name" value="UDP_ManNAc/GlcNAc_DH"/>
</dbReference>
<dbReference type="Gene3D" id="3.40.50.720">
    <property type="entry name" value="NAD(P)-binding Rossmann-like Domain"/>
    <property type="match status" value="2"/>
</dbReference>
<dbReference type="NCBIfam" id="TIGR03026">
    <property type="entry name" value="NDP-sugDHase"/>
    <property type="match status" value="1"/>
</dbReference>
<gene>
    <name evidence="5" type="ORF">SMD31_15980</name>
</gene>
<dbReference type="SUPFAM" id="SSF51735">
    <property type="entry name" value="NAD(P)-binding Rossmann-fold domains"/>
    <property type="match status" value="1"/>
</dbReference>
<dbReference type="PANTHER" id="PTHR43491">
    <property type="entry name" value="UDP-N-ACETYL-D-MANNOSAMINE DEHYDROGENASE"/>
    <property type="match status" value="1"/>
</dbReference>
<dbReference type="SUPFAM" id="SSF48179">
    <property type="entry name" value="6-phosphogluconate dehydrogenase C-terminal domain-like"/>
    <property type="match status" value="1"/>
</dbReference>
<evidence type="ECO:0000256" key="2">
    <source>
        <dbReference type="ARBA" id="ARBA00023027"/>
    </source>
</evidence>
<accession>A0ABU5E2K8</accession>
<dbReference type="Proteomes" id="UP001271769">
    <property type="component" value="Unassembled WGS sequence"/>
</dbReference>
<dbReference type="Pfam" id="PF03720">
    <property type="entry name" value="UDPG_MGDP_dh_C"/>
    <property type="match status" value="1"/>
</dbReference>
<dbReference type="SUPFAM" id="SSF52413">
    <property type="entry name" value="UDP-glucose/GDP-mannose dehydrogenase C-terminal domain"/>
    <property type="match status" value="1"/>
</dbReference>
<proteinExistence type="inferred from homology"/>
<sequence length="452" mass="49080">MTEQRKSGLNPAARTLLRRIDARRAKIGIIGLGYVGLPLACLFAEKGFAVTGFDVDVMKTDKLNMGRSYIRHIPGKRIAPLVKAGGLRASADFRGLKAMDCIIICVPTPLSKQREPDLSFVANTATEIGKHLKAGQLVVLESSTYPGTTDEVVRPALETKKLKSGRDFFLAYSPEREDPGNETYGTAAIPKVVGGDGPAALELALALYDAAVVKTVPASSPATAEAVKLTENIFRSVNIALVNELKVIFDAMGIDVWEVIDAAKTKPFGFMPFYPGPGLGGHCIPIDPFYLTWKAREFGITTRFIELAGEINTLMPRYVVDRLVGALSERAGKALKGARILVIGLAYKKNVDDMRESPALTLIEMLEAQGAKVDYHDPIIAAIKPSREHPHLAGRRSIALSDTNLKRADVVLIVTDHDAIDFKRVGKAAKLIVDTRNTMARAGWRGRNVIKA</sequence>
<evidence type="ECO:0000256" key="1">
    <source>
        <dbReference type="ARBA" id="ARBA00023002"/>
    </source>
</evidence>
<name>A0ABU5E2K8_9PROT</name>
<dbReference type="PANTHER" id="PTHR43491:SF1">
    <property type="entry name" value="UDP-N-ACETYL-D-MANNOSAMINE DEHYDROGENASE"/>
    <property type="match status" value="1"/>
</dbReference>
<keyword evidence="1" id="KW-0560">Oxidoreductase</keyword>
<evidence type="ECO:0000313" key="6">
    <source>
        <dbReference type="Proteomes" id="UP001271769"/>
    </source>
</evidence>
<dbReference type="InterPro" id="IPR014026">
    <property type="entry name" value="UDP-Glc/GDP-Man_DH_dimer"/>
</dbReference>
<feature type="domain" description="UDP-glucose/GDP-mannose dehydrogenase C-terminal" evidence="4">
    <location>
        <begin position="341"/>
        <end position="441"/>
    </location>
</feature>
<keyword evidence="2" id="KW-0520">NAD</keyword>
<comment type="similarity">
    <text evidence="3">Belongs to the UDP-glucose/GDP-mannose dehydrogenase family.</text>
</comment>